<feature type="short sequence motif" description="'HIGH' region" evidence="11">
    <location>
        <begin position="132"/>
        <end position="142"/>
    </location>
</feature>
<dbReference type="Pfam" id="PF00750">
    <property type="entry name" value="tRNA-synt_1d"/>
    <property type="match status" value="1"/>
</dbReference>
<keyword evidence="5 11" id="KW-0436">Ligase</keyword>
<dbReference type="EC" id="6.1.1.19" evidence="11"/>
<dbReference type="SMART" id="SM01016">
    <property type="entry name" value="Arg_tRNA_synt_N"/>
    <property type="match status" value="1"/>
</dbReference>
<dbReference type="PANTHER" id="PTHR11956">
    <property type="entry name" value="ARGINYL-TRNA SYNTHETASE"/>
    <property type="match status" value="1"/>
</dbReference>
<dbReference type="Proteomes" id="UP000094296">
    <property type="component" value="Unassembled WGS sequence"/>
</dbReference>
<dbReference type="OrthoDB" id="9805987at2"/>
<dbReference type="Pfam" id="PF05746">
    <property type="entry name" value="DALR_1"/>
    <property type="match status" value="1"/>
</dbReference>
<keyword evidence="4 11" id="KW-0963">Cytoplasm</keyword>
<evidence type="ECO:0000256" key="9">
    <source>
        <dbReference type="ARBA" id="ARBA00023146"/>
    </source>
</evidence>
<dbReference type="InterPro" id="IPR035684">
    <property type="entry name" value="ArgRS_core"/>
</dbReference>
<dbReference type="GO" id="GO:0005524">
    <property type="term" value="F:ATP binding"/>
    <property type="evidence" value="ECO:0007669"/>
    <property type="project" value="UniProtKB-UniRule"/>
</dbReference>
<evidence type="ECO:0000256" key="11">
    <source>
        <dbReference type="HAMAP-Rule" id="MF_00123"/>
    </source>
</evidence>
<keyword evidence="9 11" id="KW-0030">Aminoacyl-tRNA synthetase</keyword>
<dbReference type="AlphaFoldDB" id="A0A1E5G1F1"/>
<keyword evidence="16" id="KW-1185">Reference proteome</keyword>
<dbReference type="RefSeq" id="WP_069643323.1">
    <property type="nucleotide sequence ID" value="NZ_MIJE01000030.1"/>
</dbReference>
<evidence type="ECO:0000256" key="2">
    <source>
        <dbReference type="ARBA" id="ARBA00005594"/>
    </source>
</evidence>
<dbReference type="FunFam" id="3.30.1360.70:FF:000003">
    <property type="entry name" value="Arginine--tRNA ligase"/>
    <property type="match status" value="1"/>
</dbReference>
<dbReference type="Gene3D" id="1.10.730.10">
    <property type="entry name" value="Isoleucyl-tRNA Synthetase, Domain 1"/>
    <property type="match status" value="1"/>
</dbReference>
<dbReference type="EMBL" id="MIJE01000030">
    <property type="protein sequence ID" value="OEF96740.1"/>
    <property type="molecule type" value="Genomic_DNA"/>
</dbReference>
<evidence type="ECO:0000256" key="5">
    <source>
        <dbReference type="ARBA" id="ARBA00022598"/>
    </source>
</evidence>
<dbReference type="GO" id="GO:0004814">
    <property type="term" value="F:arginine-tRNA ligase activity"/>
    <property type="evidence" value="ECO:0007669"/>
    <property type="project" value="UniProtKB-UniRule"/>
</dbReference>
<dbReference type="Gene3D" id="3.40.50.620">
    <property type="entry name" value="HUPs"/>
    <property type="match status" value="1"/>
</dbReference>
<dbReference type="SUPFAM" id="SSF52374">
    <property type="entry name" value="Nucleotidylyl transferase"/>
    <property type="match status" value="1"/>
</dbReference>
<evidence type="ECO:0000256" key="1">
    <source>
        <dbReference type="ARBA" id="ARBA00004496"/>
    </source>
</evidence>
<comment type="similarity">
    <text evidence="2 11 12">Belongs to the class-I aminoacyl-tRNA synthetase family.</text>
</comment>
<dbReference type="InterPro" id="IPR036695">
    <property type="entry name" value="Arg-tRNA-synth_N_sf"/>
</dbReference>
<dbReference type="GO" id="GO:0006420">
    <property type="term" value="P:arginyl-tRNA aminoacylation"/>
    <property type="evidence" value="ECO:0007669"/>
    <property type="project" value="UniProtKB-UniRule"/>
</dbReference>
<dbReference type="CDD" id="cd00671">
    <property type="entry name" value="ArgRS_core"/>
    <property type="match status" value="1"/>
</dbReference>
<dbReference type="SUPFAM" id="SSF47323">
    <property type="entry name" value="Anticodon-binding domain of a subclass of class I aminoacyl-tRNA synthetases"/>
    <property type="match status" value="1"/>
</dbReference>
<keyword evidence="6 11" id="KW-0547">Nucleotide-binding</keyword>
<evidence type="ECO:0000256" key="12">
    <source>
        <dbReference type="RuleBase" id="RU363038"/>
    </source>
</evidence>
<dbReference type="SUPFAM" id="SSF55190">
    <property type="entry name" value="Arginyl-tRNA synthetase (ArgRS), N-terminal 'additional' domain"/>
    <property type="match status" value="1"/>
</dbReference>
<keyword evidence="7 11" id="KW-0067">ATP-binding</keyword>
<dbReference type="InterPro" id="IPR001278">
    <property type="entry name" value="Arg-tRNA-ligase"/>
</dbReference>
<dbReference type="InterPro" id="IPR014729">
    <property type="entry name" value="Rossmann-like_a/b/a_fold"/>
</dbReference>
<evidence type="ECO:0000313" key="16">
    <source>
        <dbReference type="Proteomes" id="UP000094296"/>
    </source>
</evidence>
<dbReference type="HAMAP" id="MF_00123">
    <property type="entry name" value="Arg_tRNA_synth"/>
    <property type="match status" value="1"/>
</dbReference>
<evidence type="ECO:0000259" key="14">
    <source>
        <dbReference type="SMART" id="SM01016"/>
    </source>
</evidence>
<dbReference type="NCBIfam" id="TIGR00456">
    <property type="entry name" value="argS"/>
    <property type="match status" value="1"/>
</dbReference>
<dbReference type="SMART" id="SM00836">
    <property type="entry name" value="DALR_1"/>
    <property type="match status" value="1"/>
</dbReference>
<comment type="subcellular location">
    <subcellularLocation>
        <location evidence="1 11">Cytoplasm</location>
    </subcellularLocation>
</comment>
<dbReference type="Gene3D" id="3.30.1360.70">
    <property type="entry name" value="Arginyl tRNA synthetase N-terminal domain"/>
    <property type="match status" value="1"/>
</dbReference>
<dbReference type="InterPro" id="IPR009080">
    <property type="entry name" value="tRNAsynth_Ia_anticodon-bd"/>
</dbReference>
<evidence type="ECO:0000256" key="8">
    <source>
        <dbReference type="ARBA" id="ARBA00022917"/>
    </source>
</evidence>
<comment type="caution">
    <text evidence="15">The sequence shown here is derived from an EMBL/GenBank/DDBJ whole genome shotgun (WGS) entry which is preliminary data.</text>
</comment>
<dbReference type="GO" id="GO:0005737">
    <property type="term" value="C:cytoplasm"/>
    <property type="evidence" value="ECO:0007669"/>
    <property type="project" value="UniProtKB-SubCell"/>
</dbReference>
<dbReference type="FunFam" id="1.10.730.10:FF:000008">
    <property type="entry name" value="Arginine--tRNA ligase"/>
    <property type="match status" value="1"/>
</dbReference>
<accession>A0A1E5G1F1</accession>
<dbReference type="PROSITE" id="PS00178">
    <property type="entry name" value="AA_TRNA_LIGASE_I"/>
    <property type="match status" value="1"/>
</dbReference>
<evidence type="ECO:0000256" key="6">
    <source>
        <dbReference type="ARBA" id="ARBA00022741"/>
    </source>
</evidence>
<evidence type="ECO:0000256" key="10">
    <source>
        <dbReference type="ARBA" id="ARBA00049339"/>
    </source>
</evidence>
<dbReference type="InterPro" id="IPR005148">
    <property type="entry name" value="Arg-tRNA-synth_N"/>
</dbReference>
<dbReference type="STRING" id="766136.BHF68_06615"/>
<gene>
    <name evidence="11" type="primary">argS</name>
    <name evidence="15" type="ORF">BHF68_06615</name>
</gene>
<dbReference type="InterPro" id="IPR001412">
    <property type="entry name" value="aa-tRNA-synth_I_CS"/>
</dbReference>
<evidence type="ECO:0000256" key="7">
    <source>
        <dbReference type="ARBA" id="ARBA00022840"/>
    </source>
</evidence>
<name>A0A1E5G1F1_9FIRM</name>
<reference evidence="15 16" key="1">
    <citation type="submission" date="2016-09" db="EMBL/GenBank/DDBJ databases">
        <title>Draft genome sequence for the type strain of Desulfuribacillus alkaliarsenatis AHT28, an obligately anaerobic, sulfidogenic bacterium isolated from Russian soda lake sediments.</title>
        <authorList>
            <person name="Abin C.A."/>
            <person name="Hollibaugh J.T."/>
        </authorList>
    </citation>
    <scope>NUCLEOTIDE SEQUENCE [LARGE SCALE GENOMIC DNA]</scope>
    <source>
        <strain evidence="15 16">AHT28</strain>
    </source>
</reference>
<feature type="domain" description="Arginyl tRNA synthetase N-terminal" evidence="14">
    <location>
        <begin position="9"/>
        <end position="95"/>
    </location>
</feature>
<evidence type="ECO:0000259" key="13">
    <source>
        <dbReference type="SMART" id="SM00836"/>
    </source>
</evidence>
<feature type="domain" description="DALR anticodon binding" evidence="13">
    <location>
        <begin position="437"/>
        <end position="560"/>
    </location>
</feature>
<dbReference type="Pfam" id="PF03485">
    <property type="entry name" value="Arg_tRNA_synt_N"/>
    <property type="match status" value="1"/>
</dbReference>
<evidence type="ECO:0000256" key="4">
    <source>
        <dbReference type="ARBA" id="ARBA00022490"/>
    </source>
</evidence>
<dbReference type="InterPro" id="IPR008909">
    <property type="entry name" value="DALR_anticod-bd"/>
</dbReference>
<comment type="catalytic activity">
    <reaction evidence="10 11">
        <text>tRNA(Arg) + L-arginine + ATP = L-arginyl-tRNA(Arg) + AMP + diphosphate</text>
        <dbReference type="Rhea" id="RHEA:20301"/>
        <dbReference type="Rhea" id="RHEA-COMP:9658"/>
        <dbReference type="Rhea" id="RHEA-COMP:9673"/>
        <dbReference type="ChEBI" id="CHEBI:30616"/>
        <dbReference type="ChEBI" id="CHEBI:32682"/>
        <dbReference type="ChEBI" id="CHEBI:33019"/>
        <dbReference type="ChEBI" id="CHEBI:78442"/>
        <dbReference type="ChEBI" id="CHEBI:78513"/>
        <dbReference type="ChEBI" id="CHEBI:456215"/>
        <dbReference type="EC" id="6.1.1.19"/>
    </reaction>
</comment>
<proteinExistence type="inferred from homology"/>
<dbReference type="PRINTS" id="PR01038">
    <property type="entry name" value="TRNASYNTHARG"/>
</dbReference>
<sequence>MSIIEQLKNKLHKNVTEAVKKAELVEEQQLPNFIIEIPKDTKNGDFATNVAMQLTKLAKKNPRQIAEAILDNLDKKEAGVERVEIAGPGFINFYMSNDYLYEGIEQVFQQGKSYGASTLGQGQKIQVEFVSANPTGSLHLGHARWAAVGDTLSNILDFAGYDVTREYYINDAGNQIDNLGKSVFARYLQALGQDAEMPEGGYFGQDIVEIGEQLVAESGDLYVEMDEVERHEQLKEYALKQKLENIKKDLAKFGVEFDVWFSERSLYNTDTIPNAIAKLREQGYIYEEDGAVWFASTRLGDDKDRVLVKSDGSYTYLTPDIAYHRDKYNRGFDKVINIWGQDHHGYVARMKAAVEAIGYNRDSLICLLGQLVNLYQNGELVKMSKRTGKAVTMAELMEEVGVDATRYFFIMRSIDTHLDFDLDLAKTKSNENPVFYVQYAHARICSITRQMSEQAKAIVDGFDYKQVNWQVLQAEHEVQLMKKLADWPTELAYAAEQLAPHRIVRYAFDLATLFHSFYGAERIISDDQELTNARYGLVLAVQQTLQNVLKLMGISAPEKM</sequence>
<protein>
    <recommendedName>
        <fullName evidence="11">Arginine--tRNA ligase</fullName>
        <ecNumber evidence="11">6.1.1.19</ecNumber>
    </recommendedName>
    <alternativeName>
        <fullName evidence="11">Arginyl-tRNA synthetase</fullName>
        <shortName evidence="11">ArgRS</shortName>
    </alternativeName>
</protein>
<dbReference type="FunFam" id="3.40.50.620:FF:000062">
    <property type="entry name" value="Arginine--tRNA ligase"/>
    <property type="match status" value="1"/>
</dbReference>
<evidence type="ECO:0000313" key="15">
    <source>
        <dbReference type="EMBL" id="OEF96740.1"/>
    </source>
</evidence>
<evidence type="ECO:0000256" key="3">
    <source>
        <dbReference type="ARBA" id="ARBA00011245"/>
    </source>
</evidence>
<keyword evidence="8 11" id="KW-0648">Protein biosynthesis</keyword>
<dbReference type="PANTHER" id="PTHR11956:SF5">
    <property type="entry name" value="ARGININE--TRNA LIGASE, CYTOPLASMIC"/>
    <property type="match status" value="1"/>
</dbReference>
<comment type="subunit">
    <text evidence="3 11">Monomer.</text>
</comment>
<organism evidence="15 16">
    <name type="scientific">Desulfuribacillus alkaliarsenatis</name>
    <dbReference type="NCBI Taxonomy" id="766136"/>
    <lineage>
        <taxon>Bacteria</taxon>
        <taxon>Bacillati</taxon>
        <taxon>Bacillota</taxon>
        <taxon>Desulfuribacillia</taxon>
        <taxon>Desulfuribacillales</taxon>
        <taxon>Desulfuribacillaceae</taxon>
        <taxon>Desulfuribacillus</taxon>
    </lineage>
</organism>